<keyword evidence="2" id="KW-1185">Reference proteome</keyword>
<evidence type="ECO:0000313" key="1">
    <source>
        <dbReference type="EMBL" id="WNG52220.1"/>
    </source>
</evidence>
<sequence>MNKQTRTVLLASGTALVGALGWAGWQFFKEKNLEEPHYRVLSVKDGVELRAYVPSIVAVTEVEGAFDASLNEGFRRLAGYIFGGNRSKQSIPMTAPVGMQRSGQVWRMTFAMPSEYMLETLPEPVDPRVRLENVPGRRVAVRSFSGSAPESVAKAEQARLLEDLKKQGLRPVGEPVLAQYNSPFMPPFLRRNEIHVDVQAEELVH</sequence>
<name>A0ABY9X9Z3_9BACT</name>
<dbReference type="InterPro" id="IPR006917">
    <property type="entry name" value="SOUL_heme-bd"/>
</dbReference>
<dbReference type="Gene3D" id="3.20.80.10">
    <property type="entry name" value="Regulatory factor, effector binding domain"/>
    <property type="match status" value="1"/>
</dbReference>
<dbReference type="PANTHER" id="PTHR11220">
    <property type="entry name" value="HEME-BINDING PROTEIN-RELATED"/>
    <property type="match status" value="1"/>
</dbReference>
<gene>
    <name evidence="1" type="ORF">F0U60_04525</name>
</gene>
<dbReference type="Pfam" id="PF04832">
    <property type="entry name" value="SOUL"/>
    <property type="match status" value="1"/>
</dbReference>
<dbReference type="PANTHER" id="PTHR11220:SF58">
    <property type="entry name" value="SOUL HEME-BINDING FAMILY PROTEIN"/>
    <property type="match status" value="1"/>
</dbReference>
<dbReference type="InterPro" id="IPR011256">
    <property type="entry name" value="Reg_factor_effector_dom_sf"/>
</dbReference>
<dbReference type="EMBL" id="CP043494">
    <property type="protein sequence ID" value="WNG52220.1"/>
    <property type="molecule type" value="Genomic_DNA"/>
</dbReference>
<dbReference type="SUPFAM" id="SSF55136">
    <property type="entry name" value="Probable bacterial effector-binding domain"/>
    <property type="match status" value="1"/>
</dbReference>
<reference evidence="1 2" key="1">
    <citation type="submission" date="2019-08" db="EMBL/GenBank/DDBJ databases">
        <title>Archangium and Cystobacter genomes.</title>
        <authorList>
            <person name="Chen I.-C.K."/>
            <person name="Wielgoss S."/>
        </authorList>
    </citation>
    <scope>NUCLEOTIDE SEQUENCE [LARGE SCALE GENOMIC DNA]</scope>
    <source>
        <strain evidence="1 2">Cbm 6</strain>
    </source>
</reference>
<protein>
    <submittedName>
        <fullName evidence="1">Heme-binding protein</fullName>
    </submittedName>
</protein>
<accession>A0ABY9X9Z3</accession>
<dbReference type="Proteomes" id="UP001611383">
    <property type="component" value="Chromosome"/>
</dbReference>
<proteinExistence type="predicted"/>
<evidence type="ECO:0000313" key="2">
    <source>
        <dbReference type="Proteomes" id="UP001611383"/>
    </source>
</evidence>
<organism evidence="1 2">
    <name type="scientific">Archangium minus</name>
    <dbReference type="NCBI Taxonomy" id="83450"/>
    <lineage>
        <taxon>Bacteria</taxon>
        <taxon>Pseudomonadati</taxon>
        <taxon>Myxococcota</taxon>
        <taxon>Myxococcia</taxon>
        <taxon>Myxococcales</taxon>
        <taxon>Cystobacterineae</taxon>
        <taxon>Archangiaceae</taxon>
        <taxon>Archangium</taxon>
    </lineage>
</organism>